<dbReference type="Proteomes" id="UP001642540">
    <property type="component" value="Unassembled WGS sequence"/>
</dbReference>
<proteinExistence type="predicted"/>
<gene>
    <name evidence="1" type="ORF">ODALV1_LOCUS29365</name>
</gene>
<accession>A0ABP1S3H7</accession>
<dbReference type="EMBL" id="CAXLJM020000151">
    <property type="protein sequence ID" value="CAL8143220.1"/>
    <property type="molecule type" value="Genomic_DNA"/>
</dbReference>
<name>A0ABP1S3H7_9HEXA</name>
<reference evidence="1 2" key="1">
    <citation type="submission" date="2024-08" db="EMBL/GenBank/DDBJ databases">
        <authorList>
            <person name="Cucini C."/>
            <person name="Frati F."/>
        </authorList>
    </citation>
    <scope>NUCLEOTIDE SEQUENCE [LARGE SCALE GENOMIC DNA]</scope>
</reference>
<organism evidence="1 2">
    <name type="scientific">Orchesella dallaii</name>
    <dbReference type="NCBI Taxonomy" id="48710"/>
    <lineage>
        <taxon>Eukaryota</taxon>
        <taxon>Metazoa</taxon>
        <taxon>Ecdysozoa</taxon>
        <taxon>Arthropoda</taxon>
        <taxon>Hexapoda</taxon>
        <taxon>Collembola</taxon>
        <taxon>Entomobryomorpha</taxon>
        <taxon>Entomobryoidea</taxon>
        <taxon>Orchesellidae</taxon>
        <taxon>Orchesellinae</taxon>
        <taxon>Orchesella</taxon>
    </lineage>
</organism>
<evidence type="ECO:0000313" key="1">
    <source>
        <dbReference type="EMBL" id="CAL8143220.1"/>
    </source>
</evidence>
<sequence>MENVNISSETTSNLLLLRHPKSTYLPQVWLWEPFESQNFNQLNALPTSKILQNNSKCCMKHVNISSETTLKLLPLRHPKSTYLPQVWLWEPFESQNFNQLNALPTSKILQNNSKRCLENSTYLPQVWLWEPFESQNFNQHNALPTSKILQNNSKCCMKHVNISSETTLKLLPLRHPKSTYLPQVWLWEPFESQNFNQLNALPISKILQNNSKRCMENVNISSETTSNLLLLRHPKSTYLPQVWLWEPFESQNFNQLNALPISKILQNNSKRCMENVNISSETTSNLLLLRHPKSTYLPQVWLWEPFESQNFNQLNAIPTSKILQNNSKWCMENVNISSETTLKLLPFKHPKLTYLPQVWLWEPFESQNFNQLNALPISKILQNNSKRCMENVNISSETTSNLLLLRHPKSTYLPQVWLWEPFESQNFNQLNAIPTSKILQNNSKWCMENVNISSETTLKLLPFKHPKLTYLPQVWLWEPFESQNFNQLNALPISKILQNNSKRCMENVNISSETTSNLLLLRHP</sequence>
<keyword evidence="2" id="KW-1185">Reference proteome</keyword>
<comment type="caution">
    <text evidence="1">The sequence shown here is derived from an EMBL/GenBank/DDBJ whole genome shotgun (WGS) entry which is preliminary data.</text>
</comment>
<protein>
    <submittedName>
        <fullName evidence="1">Uncharacterized protein</fullName>
    </submittedName>
</protein>
<evidence type="ECO:0000313" key="2">
    <source>
        <dbReference type="Proteomes" id="UP001642540"/>
    </source>
</evidence>